<keyword evidence="8 15" id="KW-0350">Heme biosynthesis</keyword>
<comment type="pathway">
    <text evidence="2 15">Porphyrin-containing compound metabolism; protoporphyrin-IX biosynthesis; 5-aminolevulinate from glycine: step 1/1.</text>
</comment>
<evidence type="ECO:0000256" key="13">
    <source>
        <dbReference type="ARBA" id="ARBA00047654"/>
    </source>
</evidence>
<evidence type="ECO:0000259" key="16">
    <source>
        <dbReference type="Pfam" id="PF00155"/>
    </source>
</evidence>
<evidence type="ECO:0000256" key="9">
    <source>
        <dbReference type="ARBA" id="ARBA00023315"/>
    </source>
</evidence>
<dbReference type="InterPro" id="IPR015424">
    <property type="entry name" value="PyrdxlP-dep_Trfase"/>
</dbReference>
<dbReference type="NCBIfam" id="TIGR01821">
    <property type="entry name" value="5aminolev_synth"/>
    <property type="match status" value="1"/>
</dbReference>
<dbReference type="GO" id="GO:0003870">
    <property type="term" value="F:5-aminolevulinate synthase activity"/>
    <property type="evidence" value="ECO:0007669"/>
    <property type="project" value="UniProtKB-EC"/>
</dbReference>
<dbReference type="UniPathway" id="UPA00251">
    <property type="reaction ID" value="UER00375"/>
</dbReference>
<dbReference type="FunFam" id="3.40.640.10:FF:000006">
    <property type="entry name" value="5-aminolevulinate synthase, mitochondrial"/>
    <property type="match status" value="1"/>
</dbReference>
<keyword evidence="9 15" id="KW-0012">Acyltransferase</keyword>
<evidence type="ECO:0000256" key="3">
    <source>
        <dbReference type="ARBA" id="ARBA00008392"/>
    </source>
</evidence>
<dbReference type="Gene3D" id="3.40.640.10">
    <property type="entry name" value="Type I PLP-dependent aspartate aminotransferase-like (Major domain)"/>
    <property type="match status" value="1"/>
</dbReference>
<dbReference type="InterPro" id="IPR010961">
    <property type="entry name" value="4pyrrol_synth_NH2levulA_synth"/>
</dbReference>
<dbReference type="PROSITE" id="PS00599">
    <property type="entry name" value="AA_TRANSFER_CLASS_2"/>
    <property type="match status" value="1"/>
</dbReference>
<dbReference type="Gene3D" id="3.90.1150.10">
    <property type="entry name" value="Aspartate Aminotransferase, domain 1"/>
    <property type="match status" value="1"/>
</dbReference>
<evidence type="ECO:0000256" key="5">
    <source>
        <dbReference type="ARBA" id="ARBA00013257"/>
    </source>
</evidence>
<dbReference type="CDD" id="cd06454">
    <property type="entry name" value="KBL_like"/>
    <property type="match status" value="1"/>
</dbReference>
<dbReference type="Proteomes" id="UP000640583">
    <property type="component" value="Unassembled WGS sequence"/>
</dbReference>
<evidence type="ECO:0000256" key="15">
    <source>
        <dbReference type="RuleBase" id="RU910713"/>
    </source>
</evidence>
<evidence type="ECO:0000256" key="10">
    <source>
        <dbReference type="ARBA" id="ARBA00031691"/>
    </source>
</evidence>
<dbReference type="EMBL" id="JADCKQ010000009">
    <property type="protein sequence ID" value="MBI1494397.1"/>
    <property type="molecule type" value="Genomic_DNA"/>
</dbReference>
<evidence type="ECO:0000256" key="2">
    <source>
        <dbReference type="ARBA" id="ARBA00005029"/>
    </source>
</evidence>
<evidence type="ECO:0000256" key="1">
    <source>
        <dbReference type="ARBA" id="ARBA00001933"/>
    </source>
</evidence>
<dbReference type="InterPro" id="IPR015421">
    <property type="entry name" value="PyrdxlP-dep_Trfase_major"/>
</dbReference>
<keyword evidence="7 14" id="KW-0663">Pyridoxal phosphate</keyword>
<accession>A0A8J7IF12</accession>
<evidence type="ECO:0000256" key="14">
    <source>
        <dbReference type="RuleBase" id="RU003693"/>
    </source>
</evidence>
<reference evidence="17" key="1">
    <citation type="submission" date="2020-10" db="EMBL/GenBank/DDBJ databases">
        <title>Paenihalocynthiibacter styelae gen. nov., sp. nov., isolated from stalked sea squirt Styela clava.</title>
        <authorList>
            <person name="Kim Y.-O."/>
            <person name="Yoon J.-H."/>
        </authorList>
    </citation>
    <scope>NUCLEOTIDE SEQUENCE</scope>
    <source>
        <strain evidence="17">MYP1-1</strain>
    </source>
</reference>
<evidence type="ECO:0000313" key="18">
    <source>
        <dbReference type="Proteomes" id="UP000640583"/>
    </source>
</evidence>
<protein>
    <recommendedName>
        <fullName evidence="5 15">5-aminolevulinate synthase</fullName>
        <ecNumber evidence="5 15">2.3.1.37</ecNumber>
    </recommendedName>
    <alternativeName>
        <fullName evidence="10 15">5-aminolevulinic acid synthase</fullName>
    </alternativeName>
    <alternativeName>
        <fullName evidence="11 15">Delta-ALA synthase</fullName>
    </alternativeName>
    <alternativeName>
        <fullName evidence="12 15">Delta-aminolevulinate synthase</fullName>
    </alternativeName>
</protein>
<comment type="caution">
    <text evidence="17">The sequence shown here is derived from an EMBL/GenBank/DDBJ whole genome shotgun (WGS) entry which is preliminary data.</text>
</comment>
<dbReference type="PANTHER" id="PTHR13693">
    <property type="entry name" value="CLASS II AMINOTRANSFERASE/8-AMINO-7-OXONONANOATE SYNTHASE"/>
    <property type="match status" value="1"/>
</dbReference>
<comment type="similarity">
    <text evidence="3 14">Belongs to the class-II pyridoxal-phosphate-dependent aminotransferase family.</text>
</comment>
<gene>
    <name evidence="17" type="primary">hemA</name>
    <name evidence="17" type="ORF">H1D41_12180</name>
</gene>
<dbReference type="InterPro" id="IPR004839">
    <property type="entry name" value="Aminotransferase_I/II_large"/>
</dbReference>
<feature type="domain" description="Aminotransferase class I/classII large" evidence="16">
    <location>
        <begin position="48"/>
        <end position="390"/>
    </location>
</feature>
<dbReference type="InterPro" id="IPR001917">
    <property type="entry name" value="Aminotrans_II_pyridoxalP_BS"/>
</dbReference>
<comment type="subunit">
    <text evidence="4">Homodimer.</text>
</comment>
<dbReference type="EC" id="2.3.1.37" evidence="5 15"/>
<evidence type="ECO:0000256" key="8">
    <source>
        <dbReference type="ARBA" id="ARBA00023133"/>
    </source>
</evidence>
<dbReference type="InterPro" id="IPR050087">
    <property type="entry name" value="AON_synthase_class-II"/>
</dbReference>
<dbReference type="RefSeq" id="WP_228849168.1">
    <property type="nucleotide sequence ID" value="NZ_JADCKQ010000009.1"/>
</dbReference>
<evidence type="ECO:0000256" key="12">
    <source>
        <dbReference type="ARBA" id="ARBA00032773"/>
    </source>
</evidence>
<proteinExistence type="inferred from homology"/>
<keyword evidence="6 15" id="KW-0808">Transferase</keyword>
<dbReference type="InterPro" id="IPR015422">
    <property type="entry name" value="PyrdxlP-dep_Trfase_small"/>
</dbReference>
<keyword evidence="18" id="KW-1185">Reference proteome</keyword>
<dbReference type="GO" id="GO:0030170">
    <property type="term" value="F:pyridoxal phosphate binding"/>
    <property type="evidence" value="ECO:0007669"/>
    <property type="project" value="UniProtKB-UniRule"/>
</dbReference>
<comment type="catalytic activity">
    <reaction evidence="13 15">
        <text>succinyl-CoA + glycine + H(+) = 5-aminolevulinate + CO2 + CoA</text>
        <dbReference type="Rhea" id="RHEA:12921"/>
        <dbReference type="ChEBI" id="CHEBI:15378"/>
        <dbReference type="ChEBI" id="CHEBI:16526"/>
        <dbReference type="ChEBI" id="CHEBI:57287"/>
        <dbReference type="ChEBI" id="CHEBI:57292"/>
        <dbReference type="ChEBI" id="CHEBI:57305"/>
        <dbReference type="ChEBI" id="CHEBI:356416"/>
        <dbReference type="EC" id="2.3.1.37"/>
    </reaction>
</comment>
<dbReference type="GO" id="GO:0006782">
    <property type="term" value="P:protoporphyrinogen IX biosynthetic process"/>
    <property type="evidence" value="ECO:0007669"/>
    <property type="project" value="UniProtKB-UniRule"/>
</dbReference>
<evidence type="ECO:0000313" key="17">
    <source>
        <dbReference type="EMBL" id="MBI1494397.1"/>
    </source>
</evidence>
<evidence type="ECO:0000256" key="4">
    <source>
        <dbReference type="ARBA" id="ARBA00011738"/>
    </source>
</evidence>
<name>A0A8J7IF12_9RHOB</name>
<dbReference type="SUPFAM" id="SSF53383">
    <property type="entry name" value="PLP-dependent transferases"/>
    <property type="match status" value="1"/>
</dbReference>
<evidence type="ECO:0000256" key="6">
    <source>
        <dbReference type="ARBA" id="ARBA00022679"/>
    </source>
</evidence>
<evidence type="ECO:0000256" key="11">
    <source>
        <dbReference type="ARBA" id="ARBA00031945"/>
    </source>
</evidence>
<dbReference type="PANTHER" id="PTHR13693:SF102">
    <property type="entry name" value="2-AMINO-3-KETOBUTYRATE COENZYME A LIGASE, MITOCHONDRIAL"/>
    <property type="match status" value="1"/>
</dbReference>
<evidence type="ECO:0000256" key="7">
    <source>
        <dbReference type="ARBA" id="ARBA00022898"/>
    </source>
</evidence>
<dbReference type="AlphaFoldDB" id="A0A8J7IF12"/>
<comment type="cofactor">
    <cofactor evidence="1 14">
        <name>pyridoxal 5'-phosphate</name>
        <dbReference type="ChEBI" id="CHEBI:597326"/>
    </cofactor>
</comment>
<organism evidence="17 18">
    <name type="scientific">Halocynthiibacter styelae</name>
    <dbReference type="NCBI Taxonomy" id="2761955"/>
    <lineage>
        <taxon>Bacteria</taxon>
        <taxon>Pseudomonadati</taxon>
        <taxon>Pseudomonadota</taxon>
        <taxon>Alphaproteobacteria</taxon>
        <taxon>Rhodobacterales</taxon>
        <taxon>Paracoccaceae</taxon>
        <taxon>Halocynthiibacter</taxon>
    </lineage>
</organism>
<sequence>MDYSASIDAALQRLHDEGRYRTFIDIERKRGQFPHATWSHPDGSERPVTVWCGNDYLGMGQHPVVLNAMHEAIDATGAGSGGTRNISGTTVYHKQLEASLADLHGKEAALLFTSAYIANDATLSTLPKIFPGLIIYSDALNHASMIEGVRRNGGAKRVFRHNDVAHLRELLQADDPATPKLIAFESVYSMDGDFGPIEEIIELAEEFNALTYIDEVHAVGMYGPRGGGVTERDNLAHRIDIINGTLAKAYGVMGGYITASEKMVDAVRSYAPGFIFTTSLAPAVAAGATASIEHLKVTPALREQHQTQAAILKLRLKGLGLPIIDHGSHIVPVHVGNPVKCKMISDMLLEDHGIYVQPINFPTVPRGTERLRFTPSPVHGPREMDALVTAMDGLWSHCALNRAELAG</sequence>
<dbReference type="Pfam" id="PF00155">
    <property type="entry name" value="Aminotran_1_2"/>
    <property type="match status" value="1"/>
</dbReference>